<name>A0A975HHL5_9SPHN</name>
<feature type="transmembrane region" description="Helical" evidence="6">
    <location>
        <begin position="268"/>
        <end position="293"/>
    </location>
</feature>
<feature type="transmembrane region" description="Helical" evidence="6">
    <location>
        <begin position="233"/>
        <end position="256"/>
    </location>
</feature>
<dbReference type="InterPro" id="IPR044770">
    <property type="entry name" value="MFS_spinster-like"/>
</dbReference>
<evidence type="ECO:0000256" key="1">
    <source>
        <dbReference type="ARBA" id="ARBA00004141"/>
    </source>
</evidence>
<evidence type="ECO:0000256" key="4">
    <source>
        <dbReference type="ARBA" id="ARBA00022989"/>
    </source>
</evidence>
<feature type="transmembrane region" description="Helical" evidence="6">
    <location>
        <begin position="305"/>
        <end position="325"/>
    </location>
</feature>
<feature type="transmembrane region" description="Helical" evidence="6">
    <location>
        <begin position="85"/>
        <end position="106"/>
    </location>
</feature>
<dbReference type="Pfam" id="PF07690">
    <property type="entry name" value="MFS_1"/>
    <property type="match status" value="1"/>
</dbReference>
<feature type="transmembrane region" description="Helical" evidence="6">
    <location>
        <begin position="396"/>
        <end position="418"/>
    </location>
</feature>
<evidence type="ECO:0000256" key="6">
    <source>
        <dbReference type="SAM" id="Phobius"/>
    </source>
</evidence>
<sequence length="432" mass="43821">MVAALDVSLKEPGLGRERRLLAVLATIYVLSFADRTVLNLFVDPIRAELSLTDAQMGVLIGPAFAALYLVLSLPLGILSDRLPRAALICCGCLLWSGATIFCGLANSFEALLVGRMLVGAGEAVLAPAAYGLIASHFPRHKVSGALSIFSAGVWVGVGAALILGAGSFVSLQATGAVSPQFSSWRVVMCAVGAAGLPLAALVFRFREARRPKTDIVSGERATGAFAYLRANRLFYICHLFGFGLFALAAQAVIAWTPTALARDHGVSLGHVGLVLGGLHLTFSVAGIVVAGVLADRGVARGRAAAPMTFGALGTLGLAVSVATFAVGQGAIVYGALAALCFFVSFPLGLAASALQLSAPPEIRGTVSGLYVLMTGILGSAAGPALVPLVAGPGLPLGSALAGVAGGAAVAATGLLILGRGPLRTISARLRQF</sequence>
<dbReference type="AlphaFoldDB" id="A0A975HHL5"/>
<keyword evidence="3 6" id="KW-0812">Transmembrane</keyword>
<dbReference type="GO" id="GO:0022857">
    <property type="term" value="F:transmembrane transporter activity"/>
    <property type="evidence" value="ECO:0007669"/>
    <property type="project" value="InterPro"/>
</dbReference>
<feature type="transmembrane region" description="Helical" evidence="6">
    <location>
        <begin position="54"/>
        <end position="78"/>
    </location>
</feature>
<dbReference type="PANTHER" id="PTHR23505:SF79">
    <property type="entry name" value="PROTEIN SPINSTER"/>
    <property type="match status" value="1"/>
</dbReference>
<dbReference type="GO" id="GO:0016020">
    <property type="term" value="C:membrane"/>
    <property type="evidence" value="ECO:0007669"/>
    <property type="project" value="UniProtKB-SubCell"/>
</dbReference>
<feature type="transmembrane region" description="Helical" evidence="6">
    <location>
        <begin position="20"/>
        <end position="42"/>
    </location>
</feature>
<keyword evidence="4 6" id="KW-1133">Transmembrane helix</keyword>
<dbReference type="InterPro" id="IPR036259">
    <property type="entry name" value="MFS_trans_sf"/>
</dbReference>
<reference evidence="8" key="2">
    <citation type="submission" date="2021-04" db="EMBL/GenBank/DDBJ databases">
        <title>Isolation and genomic analysis of the ibuprofen-degrading bacterium Sphingomonas strain MPO218.</title>
        <authorList>
            <person name="Aulestia M."/>
            <person name="Flores A."/>
            <person name="Mangas E.L."/>
            <person name="Perez-Pulido A.J."/>
            <person name="Santero E."/>
            <person name="Camacho E.M."/>
        </authorList>
    </citation>
    <scope>NUCLEOTIDE SEQUENCE</scope>
    <source>
        <strain evidence="8">MPO218</strain>
    </source>
</reference>
<reference evidence="8" key="1">
    <citation type="submission" date="2020-07" db="EMBL/GenBank/DDBJ databases">
        <authorList>
            <person name="Camacho E."/>
        </authorList>
    </citation>
    <scope>NUCLEOTIDE SEQUENCE</scope>
    <source>
        <strain evidence="8">MPO218</strain>
    </source>
</reference>
<comment type="subcellular location">
    <subcellularLocation>
        <location evidence="1">Membrane</location>
        <topology evidence="1">Multi-pass membrane protein</topology>
    </subcellularLocation>
</comment>
<evidence type="ECO:0000313" key="8">
    <source>
        <dbReference type="EMBL" id="QTH23999.1"/>
    </source>
</evidence>
<feature type="transmembrane region" description="Helical" evidence="6">
    <location>
        <begin position="145"/>
        <end position="171"/>
    </location>
</feature>
<keyword evidence="5 6" id="KW-0472">Membrane</keyword>
<keyword evidence="2" id="KW-0813">Transport</keyword>
<evidence type="ECO:0000259" key="7">
    <source>
        <dbReference type="PROSITE" id="PS50850"/>
    </source>
</evidence>
<dbReference type="Proteomes" id="UP000664914">
    <property type="component" value="Chromosome"/>
</dbReference>
<feature type="transmembrane region" description="Helical" evidence="6">
    <location>
        <begin position="112"/>
        <end position="133"/>
    </location>
</feature>
<dbReference type="RefSeq" id="WP_208634125.1">
    <property type="nucleotide sequence ID" value="NZ_CP059319.1"/>
</dbReference>
<dbReference type="InterPro" id="IPR020846">
    <property type="entry name" value="MFS_dom"/>
</dbReference>
<protein>
    <submittedName>
        <fullName evidence="8">MFS transporter</fullName>
    </submittedName>
</protein>
<accession>A0A975HHL5</accession>
<dbReference type="EMBL" id="CP059319">
    <property type="protein sequence ID" value="QTH23999.1"/>
    <property type="molecule type" value="Genomic_DNA"/>
</dbReference>
<feature type="transmembrane region" description="Helical" evidence="6">
    <location>
        <begin position="368"/>
        <end position="390"/>
    </location>
</feature>
<dbReference type="SUPFAM" id="SSF103473">
    <property type="entry name" value="MFS general substrate transporter"/>
    <property type="match status" value="1"/>
</dbReference>
<gene>
    <name evidence="8" type="ORF">HRJ34_11085</name>
</gene>
<feature type="domain" description="Major facilitator superfamily (MFS) profile" evidence="7">
    <location>
        <begin position="20"/>
        <end position="423"/>
    </location>
</feature>
<evidence type="ECO:0000313" key="9">
    <source>
        <dbReference type="Proteomes" id="UP000664914"/>
    </source>
</evidence>
<feature type="transmembrane region" description="Helical" evidence="6">
    <location>
        <begin position="183"/>
        <end position="203"/>
    </location>
</feature>
<evidence type="ECO:0000256" key="5">
    <source>
        <dbReference type="ARBA" id="ARBA00023136"/>
    </source>
</evidence>
<feature type="transmembrane region" description="Helical" evidence="6">
    <location>
        <begin position="331"/>
        <end position="356"/>
    </location>
</feature>
<proteinExistence type="predicted"/>
<dbReference type="Gene3D" id="1.20.1250.20">
    <property type="entry name" value="MFS general substrate transporter like domains"/>
    <property type="match status" value="1"/>
</dbReference>
<dbReference type="PANTHER" id="PTHR23505">
    <property type="entry name" value="SPINSTER"/>
    <property type="match status" value="1"/>
</dbReference>
<dbReference type="InterPro" id="IPR011701">
    <property type="entry name" value="MFS"/>
</dbReference>
<organism evidence="8 9">
    <name type="scientific">Rhizorhabdus wittichii</name>
    <dbReference type="NCBI Taxonomy" id="160791"/>
    <lineage>
        <taxon>Bacteria</taxon>
        <taxon>Pseudomonadati</taxon>
        <taxon>Pseudomonadota</taxon>
        <taxon>Alphaproteobacteria</taxon>
        <taxon>Sphingomonadales</taxon>
        <taxon>Sphingomonadaceae</taxon>
        <taxon>Rhizorhabdus</taxon>
    </lineage>
</organism>
<dbReference type="PROSITE" id="PS50850">
    <property type="entry name" value="MFS"/>
    <property type="match status" value="1"/>
</dbReference>
<evidence type="ECO:0000256" key="2">
    <source>
        <dbReference type="ARBA" id="ARBA00022448"/>
    </source>
</evidence>
<evidence type="ECO:0000256" key="3">
    <source>
        <dbReference type="ARBA" id="ARBA00022692"/>
    </source>
</evidence>